<dbReference type="EMBL" id="FONV01000008">
    <property type="protein sequence ID" value="SFF29714.1"/>
    <property type="molecule type" value="Genomic_DNA"/>
</dbReference>
<dbReference type="InterPro" id="IPR036259">
    <property type="entry name" value="MFS_trans_sf"/>
</dbReference>
<accession>A0A1I2HHU2</accession>
<dbReference type="Pfam" id="PF07690">
    <property type="entry name" value="MFS_1"/>
    <property type="match status" value="1"/>
</dbReference>
<evidence type="ECO:0000256" key="3">
    <source>
        <dbReference type="ARBA" id="ARBA00022989"/>
    </source>
</evidence>
<organism evidence="6 7">
    <name type="scientific">Actinoplanes philippinensis</name>
    <dbReference type="NCBI Taxonomy" id="35752"/>
    <lineage>
        <taxon>Bacteria</taxon>
        <taxon>Bacillati</taxon>
        <taxon>Actinomycetota</taxon>
        <taxon>Actinomycetes</taxon>
        <taxon>Micromonosporales</taxon>
        <taxon>Micromonosporaceae</taxon>
        <taxon>Actinoplanes</taxon>
    </lineage>
</organism>
<dbReference type="RefSeq" id="WP_093617126.1">
    <property type="nucleotide sequence ID" value="NZ_BOMT01000106.1"/>
</dbReference>
<dbReference type="Proteomes" id="UP000199645">
    <property type="component" value="Unassembled WGS sequence"/>
</dbReference>
<keyword evidence="4 5" id="KW-0472">Membrane</keyword>
<dbReference type="GO" id="GO:0016020">
    <property type="term" value="C:membrane"/>
    <property type="evidence" value="ECO:0007669"/>
    <property type="project" value="UniProtKB-SubCell"/>
</dbReference>
<evidence type="ECO:0000313" key="6">
    <source>
        <dbReference type="EMBL" id="SFF29714.1"/>
    </source>
</evidence>
<sequence>MSFRRSQLSIAALFGSLGFQYSTWASRIPALADRLHLSSAEVGVLLLAAGAGAVISAPLVPKLMAALGSRRLALGAVLVLAAALAGLVAAPAYGLLLVVLLIDGVAVGCLNVAMNAQGAALEQRSGRTTMARLHATFSGGIFAAALLASAITAVTGSVAAHFAVAGAVLLAVTAAGPGLLTEDLPPAPRPAGRRLVRPSGVVAGLGLAMLLATITEGAVTDWSALYLELVHAADHLLPLGIAVTSGTMLTARLFADRWRDRWGDRTVVAAGAALAGAGLLAALLAGGAGPALAGFACVGLGMAAVSPCLYVAAARHGPAALTAAATMSTTGLLAGPPAIGFLAEAAGLRWALTAVVGTAWLLVPCALLLRPRLLPERDQSLVP</sequence>
<evidence type="ECO:0000256" key="2">
    <source>
        <dbReference type="ARBA" id="ARBA00022692"/>
    </source>
</evidence>
<gene>
    <name evidence="6" type="ORF">SAMN05421541_108247</name>
</gene>
<evidence type="ECO:0000256" key="4">
    <source>
        <dbReference type="ARBA" id="ARBA00023136"/>
    </source>
</evidence>
<proteinExistence type="predicted"/>
<dbReference type="AlphaFoldDB" id="A0A1I2HHU2"/>
<feature type="transmembrane region" description="Helical" evidence="5">
    <location>
        <begin position="267"/>
        <end position="285"/>
    </location>
</feature>
<feature type="transmembrane region" description="Helical" evidence="5">
    <location>
        <begin position="236"/>
        <end position="255"/>
    </location>
</feature>
<feature type="transmembrane region" description="Helical" evidence="5">
    <location>
        <begin position="319"/>
        <end position="342"/>
    </location>
</feature>
<feature type="transmembrane region" description="Helical" evidence="5">
    <location>
        <begin position="291"/>
        <end position="312"/>
    </location>
</feature>
<feature type="transmembrane region" description="Helical" evidence="5">
    <location>
        <begin position="160"/>
        <end position="180"/>
    </location>
</feature>
<dbReference type="CDD" id="cd17393">
    <property type="entry name" value="MFS_MosC_like"/>
    <property type="match status" value="1"/>
</dbReference>
<dbReference type="Gene3D" id="1.20.1250.20">
    <property type="entry name" value="MFS general substrate transporter like domains"/>
    <property type="match status" value="2"/>
</dbReference>
<evidence type="ECO:0000256" key="5">
    <source>
        <dbReference type="SAM" id="Phobius"/>
    </source>
</evidence>
<dbReference type="InterPro" id="IPR011701">
    <property type="entry name" value="MFS"/>
</dbReference>
<feature type="transmembrane region" description="Helical" evidence="5">
    <location>
        <begin position="72"/>
        <end position="89"/>
    </location>
</feature>
<protein>
    <submittedName>
        <fullName evidence="6">Predicted arabinose efflux permease, MFS family</fullName>
    </submittedName>
</protein>
<feature type="transmembrane region" description="Helical" evidence="5">
    <location>
        <begin position="348"/>
        <end position="369"/>
    </location>
</feature>
<dbReference type="SUPFAM" id="SSF103473">
    <property type="entry name" value="MFS general substrate transporter"/>
    <property type="match status" value="1"/>
</dbReference>
<reference evidence="6 7" key="1">
    <citation type="submission" date="2016-10" db="EMBL/GenBank/DDBJ databases">
        <authorList>
            <person name="de Groot N.N."/>
        </authorList>
    </citation>
    <scope>NUCLEOTIDE SEQUENCE [LARGE SCALE GENOMIC DNA]</scope>
    <source>
        <strain evidence="6 7">DSM 43019</strain>
    </source>
</reference>
<dbReference type="GO" id="GO:0022857">
    <property type="term" value="F:transmembrane transporter activity"/>
    <property type="evidence" value="ECO:0007669"/>
    <property type="project" value="InterPro"/>
</dbReference>
<evidence type="ECO:0000313" key="7">
    <source>
        <dbReference type="Proteomes" id="UP000199645"/>
    </source>
</evidence>
<keyword evidence="7" id="KW-1185">Reference proteome</keyword>
<dbReference type="STRING" id="35752.SAMN05421541_108247"/>
<dbReference type="InterPro" id="IPR051788">
    <property type="entry name" value="MFS_Transporter"/>
</dbReference>
<dbReference type="PANTHER" id="PTHR23514">
    <property type="entry name" value="BYPASS OF STOP CODON PROTEIN 6"/>
    <property type="match status" value="1"/>
</dbReference>
<feature type="transmembrane region" description="Helical" evidence="5">
    <location>
        <begin position="35"/>
        <end position="60"/>
    </location>
</feature>
<feature type="transmembrane region" description="Helical" evidence="5">
    <location>
        <begin position="201"/>
        <end position="224"/>
    </location>
</feature>
<name>A0A1I2HHU2_9ACTN</name>
<dbReference type="OrthoDB" id="151222at2"/>
<dbReference type="PANTHER" id="PTHR23514:SF13">
    <property type="entry name" value="INNER MEMBRANE PROTEIN YBJJ"/>
    <property type="match status" value="1"/>
</dbReference>
<feature type="transmembrane region" description="Helical" evidence="5">
    <location>
        <begin position="95"/>
        <end position="114"/>
    </location>
</feature>
<comment type="subcellular location">
    <subcellularLocation>
        <location evidence="1">Membrane</location>
        <topology evidence="1">Multi-pass membrane protein</topology>
    </subcellularLocation>
</comment>
<keyword evidence="2 5" id="KW-0812">Transmembrane</keyword>
<keyword evidence="3 5" id="KW-1133">Transmembrane helix</keyword>
<evidence type="ECO:0000256" key="1">
    <source>
        <dbReference type="ARBA" id="ARBA00004141"/>
    </source>
</evidence>
<feature type="transmembrane region" description="Helical" evidence="5">
    <location>
        <begin position="135"/>
        <end position="154"/>
    </location>
</feature>